<name>A0A258D7Q4_CAUVI</name>
<evidence type="ECO:0000313" key="2">
    <source>
        <dbReference type="EMBL" id="OYX03798.1"/>
    </source>
</evidence>
<reference evidence="2 3" key="1">
    <citation type="submission" date="2017-03" db="EMBL/GenBank/DDBJ databases">
        <title>Lifting the veil on microbial sulfur biogeochemistry in mining wastewaters.</title>
        <authorList>
            <person name="Kantor R.S."/>
            <person name="Colenbrander Nelson T."/>
            <person name="Marshall S."/>
            <person name="Bennett D."/>
            <person name="Apte S."/>
            <person name="Camacho D."/>
            <person name="Thomas B.C."/>
            <person name="Warren L.A."/>
            <person name="Banfield J.F."/>
        </authorList>
    </citation>
    <scope>NUCLEOTIDE SEQUENCE [LARGE SCALE GENOMIC DNA]</scope>
    <source>
        <strain evidence="2">32-67-7</strain>
    </source>
</reference>
<evidence type="ECO:0000256" key="1">
    <source>
        <dbReference type="SAM" id="MobiDB-lite"/>
    </source>
</evidence>
<dbReference type="Proteomes" id="UP000215616">
    <property type="component" value="Unassembled WGS sequence"/>
</dbReference>
<evidence type="ECO:0000313" key="3">
    <source>
        <dbReference type="Proteomes" id="UP000215616"/>
    </source>
</evidence>
<feature type="region of interest" description="Disordered" evidence="1">
    <location>
        <begin position="51"/>
        <end position="76"/>
    </location>
</feature>
<dbReference type="AlphaFoldDB" id="A0A258D7Q4"/>
<comment type="caution">
    <text evidence="2">The sequence shown here is derived from an EMBL/GenBank/DDBJ whole genome shotgun (WGS) entry which is preliminary data.</text>
</comment>
<sequence length="159" mass="17226">MHKLARRAKGDDGRLGKVLLTIQESPMIVVRRLSILALAGVSLAAAPAYAGSGRGGHVDPRISPPDASSGGCETRRVTGPGGAYRFERVECGADRGWSDYDRWGYGQSPLAVETQDSRYGARETYTEDRYGPPPSAYAPNYVTAGRDRIGYLIWPGKRP</sequence>
<dbReference type="EMBL" id="NCDQ01000120">
    <property type="protein sequence ID" value="OYX03798.1"/>
    <property type="molecule type" value="Genomic_DNA"/>
</dbReference>
<protein>
    <submittedName>
        <fullName evidence="2">Uncharacterized protein</fullName>
    </submittedName>
</protein>
<organism evidence="2 3">
    <name type="scientific">Caulobacter vibrioides</name>
    <name type="common">Caulobacter crescentus</name>
    <dbReference type="NCBI Taxonomy" id="155892"/>
    <lineage>
        <taxon>Bacteria</taxon>
        <taxon>Pseudomonadati</taxon>
        <taxon>Pseudomonadota</taxon>
        <taxon>Alphaproteobacteria</taxon>
        <taxon>Caulobacterales</taxon>
        <taxon>Caulobacteraceae</taxon>
        <taxon>Caulobacter</taxon>
    </lineage>
</organism>
<gene>
    <name evidence="2" type="ORF">B7Z12_08900</name>
</gene>
<proteinExistence type="predicted"/>
<accession>A0A258D7Q4</accession>